<accession>A0A251T901</accession>
<dbReference type="AlphaFoldDB" id="A0A251T901"/>
<sequence length="58" mass="6418">MLLSSFLDFYGQSLTINKLGESLGTKRVLTELPEDDQAPQGTEHIKNKASANSFVVMF</sequence>
<evidence type="ECO:0000313" key="1">
    <source>
        <dbReference type="EMBL" id="OTG07229.1"/>
    </source>
</evidence>
<dbReference type="EMBL" id="CM007900">
    <property type="protein sequence ID" value="OTG07229.1"/>
    <property type="molecule type" value="Genomic_DNA"/>
</dbReference>
<gene>
    <name evidence="1" type="ORF">HannXRQ_Chr11g0328011</name>
</gene>
<dbReference type="InParanoid" id="A0A251T901"/>
<proteinExistence type="predicted"/>
<dbReference type="Proteomes" id="UP000215914">
    <property type="component" value="Chromosome 11"/>
</dbReference>
<name>A0A251T901_HELAN</name>
<protein>
    <submittedName>
        <fullName evidence="1">Uncharacterized protein</fullName>
    </submittedName>
</protein>
<reference evidence="2" key="1">
    <citation type="journal article" date="2017" name="Nature">
        <title>The sunflower genome provides insights into oil metabolism, flowering and Asterid evolution.</title>
        <authorList>
            <person name="Badouin H."/>
            <person name="Gouzy J."/>
            <person name="Grassa C.J."/>
            <person name="Murat F."/>
            <person name="Staton S.E."/>
            <person name="Cottret L."/>
            <person name="Lelandais-Briere C."/>
            <person name="Owens G.L."/>
            <person name="Carrere S."/>
            <person name="Mayjonade B."/>
            <person name="Legrand L."/>
            <person name="Gill N."/>
            <person name="Kane N.C."/>
            <person name="Bowers J.E."/>
            <person name="Hubner S."/>
            <person name="Bellec A."/>
            <person name="Berard A."/>
            <person name="Berges H."/>
            <person name="Blanchet N."/>
            <person name="Boniface M.C."/>
            <person name="Brunel D."/>
            <person name="Catrice O."/>
            <person name="Chaidir N."/>
            <person name="Claudel C."/>
            <person name="Donnadieu C."/>
            <person name="Faraut T."/>
            <person name="Fievet G."/>
            <person name="Helmstetter N."/>
            <person name="King M."/>
            <person name="Knapp S.J."/>
            <person name="Lai Z."/>
            <person name="Le Paslier M.C."/>
            <person name="Lippi Y."/>
            <person name="Lorenzon L."/>
            <person name="Mandel J.R."/>
            <person name="Marage G."/>
            <person name="Marchand G."/>
            <person name="Marquand E."/>
            <person name="Bret-Mestries E."/>
            <person name="Morien E."/>
            <person name="Nambeesan S."/>
            <person name="Nguyen T."/>
            <person name="Pegot-Espagnet P."/>
            <person name="Pouilly N."/>
            <person name="Raftis F."/>
            <person name="Sallet E."/>
            <person name="Schiex T."/>
            <person name="Thomas J."/>
            <person name="Vandecasteele C."/>
            <person name="Vares D."/>
            <person name="Vear F."/>
            <person name="Vautrin S."/>
            <person name="Crespi M."/>
            <person name="Mangin B."/>
            <person name="Burke J.M."/>
            <person name="Salse J."/>
            <person name="Munos S."/>
            <person name="Vincourt P."/>
            <person name="Rieseberg L.H."/>
            <person name="Langlade N.B."/>
        </authorList>
    </citation>
    <scope>NUCLEOTIDE SEQUENCE [LARGE SCALE GENOMIC DNA]</scope>
    <source>
        <strain evidence="2">cv. SF193</strain>
    </source>
</reference>
<evidence type="ECO:0000313" key="2">
    <source>
        <dbReference type="Proteomes" id="UP000215914"/>
    </source>
</evidence>
<keyword evidence="2" id="KW-1185">Reference proteome</keyword>
<organism evidence="1 2">
    <name type="scientific">Helianthus annuus</name>
    <name type="common">Common sunflower</name>
    <dbReference type="NCBI Taxonomy" id="4232"/>
    <lineage>
        <taxon>Eukaryota</taxon>
        <taxon>Viridiplantae</taxon>
        <taxon>Streptophyta</taxon>
        <taxon>Embryophyta</taxon>
        <taxon>Tracheophyta</taxon>
        <taxon>Spermatophyta</taxon>
        <taxon>Magnoliopsida</taxon>
        <taxon>eudicotyledons</taxon>
        <taxon>Gunneridae</taxon>
        <taxon>Pentapetalae</taxon>
        <taxon>asterids</taxon>
        <taxon>campanulids</taxon>
        <taxon>Asterales</taxon>
        <taxon>Asteraceae</taxon>
        <taxon>Asteroideae</taxon>
        <taxon>Heliantheae alliance</taxon>
        <taxon>Heliantheae</taxon>
        <taxon>Helianthus</taxon>
    </lineage>
</organism>